<accession>A0A4V1KIY7</accession>
<reference evidence="1 2" key="1">
    <citation type="submission" date="2018-12" db="EMBL/GenBank/DDBJ databases">
        <title>The Draft Genome Sequence of the Soil Bacterium Pedobacter tournemirensis R1.</title>
        <authorList>
            <person name="He J."/>
        </authorList>
    </citation>
    <scope>NUCLEOTIDE SEQUENCE [LARGE SCALE GENOMIC DNA]</scope>
    <source>
        <strain evidence="1 2">R1</strain>
    </source>
</reference>
<dbReference type="Proteomes" id="UP000290848">
    <property type="component" value="Unassembled WGS sequence"/>
</dbReference>
<dbReference type="AlphaFoldDB" id="A0A4V1KIY7"/>
<evidence type="ECO:0000313" key="2">
    <source>
        <dbReference type="Proteomes" id="UP000290848"/>
    </source>
</evidence>
<evidence type="ECO:0000313" key="1">
    <source>
        <dbReference type="EMBL" id="RXF72332.1"/>
    </source>
</evidence>
<sequence length="118" mass="13309">MQGEIHSQLIEIYRTECGAVFQCNKNNSFLLEFGGRNSTFKTSNFLDFISLVKKINLTEMAKNLSPHADIAILMPHYTERCFVLTMKDAIDLKALLGGAKAMIQLNSMVKECLQPYVC</sequence>
<dbReference type="EMBL" id="RXOC01000001">
    <property type="protein sequence ID" value="RXF72332.1"/>
    <property type="molecule type" value="Genomic_DNA"/>
</dbReference>
<name>A0A4V1KIY7_9SPHI</name>
<protein>
    <submittedName>
        <fullName evidence="1">Uncharacterized protein</fullName>
    </submittedName>
</protein>
<proteinExistence type="predicted"/>
<organism evidence="1 2">
    <name type="scientific">Arcticibacter tournemirensis</name>
    <dbReference type="NCBI Taxonomy" id="699437"/>
    <lineage>
        <taxon>Bacteria</taxon>
        <taxon>Pseudomonadati</taxon>
        <taxon>Bacteroidota</taxon>
        <taxon>Sphingobacteriia</taxon>
        <taxon>Sphingobacteriales</taxon>
        <taxon>Sphingobacteriaceae</taxon>
        <taxon>Arcticibacter</taxon>
    </lineage>
</organism>
<comment type="caution">
    <text evidence="1">The sequence shown here is derived from an EMBL/GenBank/DDBJ whole genome shotgun (WGS) entry which is preliminary data.</text>
</comment>
<gene>
    <name evidence="1" type="ORF">EKH83_00980</name>
</gene>